<gene>
    <name evidence="1" type="ORF">E2C01_086036</name>
</gene>
<dbReference type="EMBL" id="VSRR010086328">
    <property type="protein sequence ID" value="MPC91026.1"/>
    <property type="molecule type" value="Genomic_DNA"/>
</dbReference>
<accession>A0A5B7JAG4</accession>
<dbReference type="Proteomes" id="UP000324222">
    <property type="component" value="Unassembled WGS sequence"/>
</dbReference>
<name>A0A5B7JAG4_PORTR</name>
<evidence type="ECO:0000313" key="2">
    <source>
        <dbReference type="Proteomes" id="UP000324222"/>
    </source>
</evidence>
<reference evidence="1 2" key="1">
    <citation type="submission" date="2019-05" db="EMBL/GenBank/DDBJ databases">
        <title>Another draft genome of Portunus trituberculatus and its Hox gene families provides insights of decapod evolution.</title>
        <authorList>
            <person name="Jeong J.-H."/>
            <person name="Song I."/>
            <person name="Kim S."/>
            <person name="Choi T."/>
            <person name="Kim D."/>
            <person name="Ryu S."/>
            <person name="Kim W."/>
        </authorList>
    </citation>
    <scope>NUCLEOTIDE SEQUENCE [LARGE SCALE GENOMIC DNA]</scope>
    <source>
        <tissue evidence="1">Muscle</tissue>
    </source>
</reference>
<proteinExistence type="predicted"/>
<comment type="caution">
    <text evidence="1">The sequence shown here is derived from an EMBL/GenBank/DDBJ whole genome shotgun (WGS) entry which is preliminary data.</text>
</comment>
<dbReference type="AlphaFoldDB" id="A0A5B7JAG4"/>
<keyword evidence="2" id="KW-1185">Reference proteome</keyword>
<protein>
    <submittedName>
        <fullName evidence="1">Uncharacterized protein</fullName>
    </submittedName>
</protein>
<evidence type="ECO:0000313" key="1">
    <source>
        <dbReference type="EMBL" id="MPC91026.1"/>
    </source>
</evidence>
<sequence length="86" mass="9596">MGHCAKNVYLGTSTPSQSALPKGGWEYSLTYTANHSYLWAQWRLLPKSCTHAYYQPIEQEHLTLSQVDTAIAATFVACLSMRALCL</sequence>
<organism evidence="1 2">
    <name type="scientific">Portunus trituberculatus</name>
    <name type="common">Swimming crab</name>
    <name type="synonym">Neptunus trituberculatus</name>
    <dbReference type="NCBI Taxonomy" id="210409"/>
    <lineage>
        <taxon>Eukaryota</taxon>
        <taxon>Metazoa</taxon>
        <taxon>Ecdysozoa</taxon>
        <taxon>Arthropoda</taxon>
        <taxon>Crustacea</taxon>
        <taxon>Multicrustacea</taxon>
        <taxon>Malacostraca</taxon>
        <taxon>Eumalacostraca</taxon>
        <taxon>Eucarida</taxon>
        <taxon>Decapoda</taxon>
        <taxon>Pleocyemata</taxon>
        <taxon>Brachyura</taxon>
        <taxon>Eubrachyura</taxon>
        <taxon>Portunoidea</taxon>
        <taxon>Portunidae</taxon>
        <taxon>Portuninae</taxon>
        <taxon>Portunus</taxon>
    </lineage>
</organism>